<accession>A0ABU8EZ70</accession>
<comment type="caution">
    <text evidence="2">The sequence shown here is derived from an EMBL/GenBank/DDBJ whole genome shotgun (WGS) entry which is preliminary data.</text>
</comment>
<protein>
    <submittedName>
        <fullName evidence="2">Dihydrofolate reductase family protein</fullName>
    </submittedName>
</protein>
<dbReference type="InterPro" id="IPR024072">
    <property type="entry name" value="DHFR-like_dom_sf"/>
</dbReference>
<dbReference type="PANTHER" id="PTHR38011:SF11">
    <property type="entry name" value="2,5-DIAMINO-6-RIBOSYLAMINO-4(3H)-PYRIMIDINONE 5'-PHOSPHATE REDUCTASE"/>
    <property type="match status" value="1"/>
</dbReference>
<evidence type="ECO:0000313" key="3">
    <source>
        <dbReference type="Proteomes" id="UP001364890"/>
    </source>
</evidence>
<dbReference type="Gene3D" id="3.40.430.10">
    <property type="entry name" value="Dihydrofolate Reductase, subunit A"/>
    <property type="match status" value="1"/>
</dbReference>
<organism evidence="2 3">
    <name type="scientific">Psychrobacillus mangrovi</name>
    <dbReference type="NCBI Taxonomy" id="3117745"/>
    <lineage>
        <taxon>Bacteria</taxon>
        <taxon>Bacillati</taxon>
        <taxon>Bacillota</taxon>
        <taxon>Bacilli</taxon>
        <taxon>Bacillales</taxon>
        <taxon>Bacillaceae</taxon>
        <taxon>Psychrobacillus</taxon>
    </lineage>
</organism>
<dbReference type="Pfam" id="PF01872">
    <property type="entry name" value="RibD_C"/>
    <property type="match status" value="1"/>
</dbReference>
<gene>
    <name evidence="2" type="ORF">WAX74_00135</name>
</gene>
<name>A0ABU8EZ70_9BACI</name>
<evidence type="ECO:0000313" key="2">
    <source>
        <dbReference type="EMBL" id="MEI4768067.1"/>
    </source>
</evidence>
<reference evidence="2 3" key="1">
    <citation type="submission" date="2024-01" db="EMBL/GenBank/DDBJ databases">
        <title>Seven novel Bacillus-like species.</title>
        <authorList>
            <person name="Liu G."/>
        </authorList>
    </citation>
    <scope>NUCLEOTIDE SEQUENCE [LARGE SCALE GENOMIC DNA]</scope>
    <source>
        <strain evidence="2 3">FJAT-51614</strain>
    </source>
</reference>
<evidence type="ECO:0000259" key="1">
    <source>
        <dbReference type="Pfam" id="PF01872"/>
    </source>
</evidence>
<dbReference type="Proteomes" id="UP001364890">
    <property type="component" value="Unassembled WGS sequence"/>
</dbReference>
<dbReference type="RefSeq" id="WP_336496190.1">
    <property type="nucleotide sequence ID" value="NZ_JBAWSY010000001.1"/>
</dbReference>
<dbReference type="InterPro" id="IPR050765">
    <property type="entry name" value="Riboflavin_Biosynth_HTPR"/>
</dbReference>
<dbReference type="InterPro" id="IPR002734">
    <property type="entry name" value="RibDG_C"/>
</dbReference>
<feature type="domain" description="Bacterial bifunctional deaminase-reductase C-terminal" evidence="1">
    <location>
        <begin position="11"/>
        <end position="165"/>
    </location>
</feature>
<dbReference type="EMBL" id="JBAWSY010000001">
    <property type="protein sequence ID" value="MEI4768067.1"/>
    <property type="molecule type" value="Genomic_DNA"/>
</dbReference>
<dbReference type="SUPFAM" id="SSF53597">
    <property type="entry name" value="Dihydrofolate reductase-like"/>
    <property type="match status" value="1"/>
</dbReference>
<dbReference type="PANTHER" id="PTHR38011">
    <property type="entry name" value="DIHYDROFOLATE REDUCTASE FAMILY PROTEIN (AFU_ORTHOLOGUE AFUA_8G06820)"/>
    <property type="match status" value="1"/>
</dbReference>
<keyword evidence="3" id="KW-1185">Reference proteome</keyword>
<sequence length="176" mass="20188">MMAKRNVLFYGAISLDGYIARENHSLDWLIGTEGEEDTGFSEFYETVDTILMGRNTYEQILILSPKEFPYKNKNCYVFSRSLSISNNDVKFINEDIIGFTQSLKEQEGKRIWLVGGGEVLQPLLKANIIDEFIIQIAPSIIGRGIPLFVPGNYGKDLTLVDVRRYKQFAELHYTKY</sequence>
<proteinExistence type="predicted"/>